<organism evidence="1 2">
    <name type="scientific">Elysia marginata</name>
    <dbReference type="NCBI Taxonomy" id="1093978"/>
    <lineage>
        <taxon>Eukaryota</taxon>
        <taxon>Metazoa</taxon>
        <taxon>Spiralia</taxon>
        <taxon>Lophotrochozoa</taxon>
        <taxon>Mollusca</taxon>
        <taxon>Gastropoda</taxon>
        <taxon>Heterobranchia</taxon>
        <taxon>Euthyneura</taxon>
        <taxon>Panpulmonata</taxon>
        <taxon>Sacoglossa</taxon>
        <taxon>Placobranchoidea</taxon>
        <taxon>Plakobranchidae</taxon>
        <taxon>Elysia</taxon>
    </lineage>
</organism>
<dbReference type="Proteomes" id="UP000762676">
    <property type="component" value="Unassembled WGS sequence"/>
</dbReference>
<sequence length="68" mass="8241">MIRIVKPGGYILNCMREEFLESVPEYKDRLVPLFEDLERQRKLERIEWTIYPNHFVGVDGIRMIFKVL</sequence>
<dbReference type="EMBL" id="BMAT01000218">
    <property type="protein sequence ID" value="GFR61907.1"/>
    <property type="molecule type" value="Genomic_DNA"/>
</dbReference>
<evidence type="ECO:0000313" key="2">
    <source>
        <dbReference type="Proteomes" id="UP000762676"/>
    </source>
</evidence>
<comment type="caution">
    <text evidence="1">The sequence shown here is derived from an EMBL/GenBank/DDBJ whole genome shotgun (WGS) entry which is preliminary data.</text>
</comment>
<reference evidence="1 2" key="1">
    <citation type="journal article" date="2021" name="Elife">
        <title>Chloroplast acquisition without the gene transfer in kleptoplastic sea slugs, Plakobranchus ocellatus.</title>
        <authorList>
            <person name="Maeda T."/>
            <person name="Takahashi S."/>
            <person name="Yoshida T."/>
            <person name="Shimamura S."/>
            <person name="Takaki Y."/>
            <person name="Nagai Y."/>
            <person name="Toyoda A."/>
            <person name="Suzuki Y."/>
            <person name="Arimoto A."/>
            <person name="Ishii H."/>
            <person name="Satoh N."/>
            <person name="Nishiyama T."/>
            <person name="Hasebe M."/>
            <person name="Maruyama T."/>
            <person name="Minagawa J."/>
            <person name="Obokata J."/>
            <person name="Shigenobu S."/>
        </authorList>
    </citation>
    <scope>NUCLEOTIDE SEQUENCE [LARGE SCALE GENOMIC DNA]</scope>
</reference>
<accession>A0AAV4EMF7</accession>
<protein>
    <submittedName>
        <fullName evidence="1">Williams-Beuren syndrome chromosomal region 27 protein</fullName>
    </submittedName>
</protein>
<proteinExistence type="predicted"/>
<dbReference type="AlphaFoldDB" id="A0AAV4EMF7"/>
<evidence type="ECO:0000313" key="1">
    <source>
        <dbReference type="EMBL" id="GFR61907.1"/>
    </source>
</evidence>
<gene>
    <name evidence="1" type="ORF">ElyMa_000116600</name>
</gene>
<keyword evidence="2" id="KW-1185">Reference proteome</keyword>
<name>A0AAV4EMF7_9GAST</name>